<dbReference type="EMBL" id="CP000527">
    <property type="protein sequence ID" value="ABM27285.1"/>
    <property type="molecule type" value="Genomic_DNA"/>
</dbReference>
<keyword evidence="2" id="KW-0378">Hydrolase</keyword>
<dbReference type="GO" id="GO:0016787">
    <property type="term" value="F:hydrolase activity"/>
    <property type="evidence" value="ECO:0007669"/>
    <property type="project" value="UniProtKB-KW"/>
</dbReference>
<evidence type="ECO:0000313" key="2">
    <source>
        <dbReference type="EMBL" id="ABM27285.1"/>
    </source>
</evidence>
<dbReference type="PANTHER" id="PTHR45228">
    <property type="entry name" value="CYCLIC DI-GMP PHOSPHODIESTERASE TM_0186-RELATED"/>
    <property type="match status" value="1"/>
</dbReference>
<sequence length="245" mass="26364">MATCCYPAGTYGGGMSCRRVLEPFLHELSESLGRAIDAKDPCTSTHSEEVATVSHALALALRLTPGDADIIHIAGHLHDIGKIGIPDAILFKPDRLSDEEWGVVRRHPGMGAEMLRPVAALQLHGIPVMVGQHHERFDGKGYPQGFSGRAIHPGARIIAVADGLSAMMQRRSYRAAWTFDEALEEVVRCRGTQYDPEVVDALRATQAPVRGIMEAFAEDAHYAETGCATEGHKADVAGLAHVTPA</sequence>
<evidence type="ECO:0000259" key="1">
    <source>
        <dbReference type="PROSITE" id="PS51832"/>
    </source>
</evidence>
<dbReference type="AlphaFoldDB" id="A0A0H3A496"/>
<dbReference type="SUPFAM" id="SSF109604">
    <property type="entry name" value="HD-domain/PDEase-like"/>
    <property type="match status" value="1"/>
</dbReference>
<dbReference type="InterPro" id="IPR003607">
    <property type="entry name" value="HD/PDEase_dom"/>
</dbReference>
<dbReference type="RefSeq" id="WP_011791502.1">
    <property type="nucleotide sequence ID" value="NC_008751.1"/>
</dbReference>
<dbReference type="CDD" id="cd00077">
    <property type="entry name" value="HDc"/>
    <property type="match status" value="1"/>
</dbReference>
<organism evidence="2 3">
    <name type="scientific">Nitratidesulfovibrio vulgaris (strain DP4)</name>
    <name type="common">Desulfovibrio vulgaris</name>
    <dbReference type="NCBI Taxonomy" id="391774"/>
    <lineage>
        <taxon>Bacteria</taxon>
        <taxon>Pseudomonadati</taxon>
        <taxon>Thermodesulfobacteriota</taxon>
        <taxon>Desulfovibrionia</taxon>
        <taxon>Desulfovibrionales</taxon>
        <taxon>Desulfovibrionaceae</taxon>
        <taxon>Nitratidesulfovibrio</taxon>
    </lineage>
</organism>
<feature type="domain" description="HD-GYP" evidence="1">
    <location>
        <begin position="21"/>
        <end position="218"/>
    </location>
</feature>
<accession>A0A0H3A496</accession>
<reference evidence="3" key="1">
    <citation type="journal article" date="2009" name="Environ. Microbiol.">
        <title>Contribution of mobile genetic elements to Desulfovibrio vulgaris genome plasticity.</title>
        <authorList>
            <person name="Walker C.B."/>
            <person name="Stolyar S."/>
            <person name="Chivian D."/>
            <person name="Pinel N."/>
            <person name="Gabster J.A."/>
            <person name="Dehal P.S."/>
            <person name="He Z."/>
            <person name="Yang Z.K."/>
            <person name="Yen H.C."/>
            <person name="Zhou J."/>
            <person name="Wall J.D."/>
            <person name="Hazen T.C."/>
            <person name="Arkin A.P."/>
            <person name="Stahl D.A."/>
        </authorList>
    </citation>
    <scope>NUCLEOTIDE SEQUENCE [LARGE SCALE GENOMIC DNA]</scope>
    <source>
        <strain evidence="3">DP4</strain>
    </source>
</reference>
<name>A0A0H3A496_NITV4</name>
<dbReference type="InterPro" id="IPR037522">
    <property type="entry name" value="HD_GYP_dom"/>
</dbReference>
<dbReference type="Pfam" id="PF13487">
    <property type="entry name" value="HD_5"/>
    <property type="match status" value="1"/>
</dbReference>
<dbReference type="InterPro" id="IPR052020">
    <property type="entry name" value="Cyclic_di-GMP/3'3'-cGAMP_PDE"/>
</dbReference>
<gene>
    <name evidence="2" type="ordered locus">Dvul_0261</name>
</gene>
<protein>
    <submittedName>
        <fullName evidence="2">Metal dependent phosphohydrolase</fullName>
    </submittedName>
</protein>
<dbReference type="Gene3D" id="1.10.3210.10">
    <property type="entry name" value="Hypothetical protein af1432"/>
    <property type="match status" value="1"/>
</dbReference>
<evidence type="ECO:0000313" key="3">
    <source>
        <dbReference type="Proteomes" id="UP000009173"/>
    </source>
</evidence>
<dbReference type="Proteomes" id="UP000009173">
    <property type="component" value="Chromosome"/>
</dbReference>
<dbReference type="PROSITE" id="PS51832">
    <property type="entry name" value="HD_GYP"/>
    <property type="match status" value="1"/>
</dbReference>
<proteinExistence type="predicted"/>
<dbReference type="KEGG" id="dvl:Dvul_0261"/>
<dbReference type="SMART" id="SM00471">
    <property type="entry name" value="HDc"/>
    <property type="match status" value="1"/>
</dbReference>
<dbReference type="HOGENOM" id="CLU_000445_92_3_7"/>